<feature type="domain" description="Rho termination factor-like N-terminal" evidence="1">
    <location>
        <begin position="40"/>
        <end position="78"/>
    </location>
</feature>
<reference evidence="2 3" key="1">
    <citation type="submission" date="2024-11" db="EMBL/GenBank/DDBJ databases">
        <authorList>
            <person name="Heng Y.C."/>
            <person name="Lim A.C.H."/>
            <person name="Lee J.K.Y."/>
            <person name="Kittelmann S."/>
        </authorList>
    </citation>
    <scope>NUCLEOTIDE SEQUENCE [LARGE SCALE GENOMIC DNA]</scope>
    <source>
        <strain evidence="2 3">WILCCON 0114</strain>
    </source>
</reference>
<sequence length="79" mass="9001">MDMVRMKKLNVVKIVPDDQKDSFKSQGFEEIGEVGEVETDYSDMTVDALKALAKEKNIEKYSTMNKDDLIAALKENDKK</sequence>
<accession>A0ABW8TFW2</accession>
<evidence type="ECO:0000313" key="3">
    <source>
        <dbReference type="Proteomes" id="UP001623592"/>
    </source>
</evidence>
<dbReference type="SMART" id="SM00959">
    <property type="entry name" value="Rho_N"/>
    <property type="match status" value="1"/>
</dbReference>
<proteinExistence type="predicted"/>
<evidence type="ECO:0000313" key="2">
    <source>
        <dbReference type="EMBL" id="MFL0251404.1"/>
    </source>
</evidence>
<dbReference type="Gene3D" id="1.10.720.30">
    <property type="entry name" value="SAP domain"/>
    <property type="match status" value="1"/>
</dbReference>
<evidence type="ECO:0000259" key="1">
    <source>
        <dbReference type="SMART" id="SM00959"/>
    </source>
</evidence>
<dbReference type="Pfam" id="PF07498">
    <property type="entry name" value="Rho_N"/>
    <property type="match status" value="1"/>
</dbReference>
<protein>
    <submittedName>
        <fullName evidence="2">Rho termination factor N-terminal domain-containing protein</fullName>
    </submittedName>
</protein>
<dbReference type="InterPro" id="IPR036361">
    <property type="entry name" value="SAP_dom_sf"/>
</dbReference>
<dbReference type="SUPFAM" id="SSF68912">
    <property type="entry name" value="Rho N-terminal domain-like"/>
    <property type="match status" value="1"/>
</dbReference>
<dbReference type="RefSeq" id="WP_406788059.1">
    <property type="nucleotide sequence ID" value="NZ_JBJIAA010000010.1"/>
</dbReference>
<organism evidence="2 3">
    <name type="scientific">Clostridium neuense</name>
    <dbReference type="NCBI Taxonomy" id="1728934"/>
    <lineage>
        <taxon>Bacteria</taxon>
        <taxon>Bacillati</taxon>
        <taxon>Bacillota</taxon>
        <taxon>Clostridia</taxon>
        <taxon>Eubacteriales</taxon>
        <taxon>Clostridiaceae</taxon>
        <taxon>Clostridium</taxon>
    </lineage>
</organism>
<comment type="caution">
    <text evidence="2">The sequence shown here is derived from an EMBL/GenBank/DDBJ whole genome shotgun (WGS) entry which is preliminary data.</text>
</comment>
<keyword evidence="3" id="KW-1185">Reference proteome</keyword>
<dbReference type="Proteomes" id="UP001623592">
    <property type="component" value="Unassembled WGS sequence"/>
</dbReference>
<name>A0ABW8TFW2_9CLOT</name>
<gene>
    <name evidence="2" type="ORF">ACJDT4_13355</name>
</gene>
<dbReference type="EMBL" id="JBJIAA010000010">
    <property type="protein sequence ID" value="MFL0251404.1"/>
    <property type="molecule type" value="Genomic_DNA"/>
</dbReference>
<dbReference type="InterPro" id="IPR036269">
    <property type="entry name" value="Rho_N_sf"/>
</dbReference>
<dbReference type="InterPro" id="IPR011112">
    <property type="entry name" value="Rho-like_N"/>
</dbReference>